<feature type="coiled-coil region" evidence="1">
    <location>
        <begin position="90"/>
        <end position="124"/>
    </location>
</feature>
<gene>
    <name evidence="2" type="ORF">PIB30_000028</name>
</gene>
<reference evidence="2 3" key="1">
    <citation type="journal article" date="2023" name="Plants (Basel)">
        <title>Bridging the Gap: Combining Genomics and Transcriptomics Approaches to Understand Stylosanthes scabra, an Orphan Legume from the Brazilian Caatinga.</title>
        <authorList>
            <person name="Ferreira-Neto J.R.C."/>
            <person name="da Silva M.D."/>
            <person name="Binneck E."/>
            <person name="de Melo N.F."/>
            <person name="da Silva R.H."/>
            <person name="de Melo A.L.T.M."/>
            <person name="Pandolfi V."/>
            <person name="Bustamante F.O."/>
            <person name="Brasileiro-Vidal A.C."/>
            <person name="Benko-Iseppon A.M."/>
        </authorList>
    </citation>
    <scope>NUCLEOTIDE SEQUENCE [LARGE SCALE GENOMIC DNA]</scope>
    <source>
        <tissue evidence="2">Leaves</tissue>
    </source>
</reference>
<protein>
    <submittedName>
        <fullName evidence="2">Uncharacterized protein</fullName>
    </submittedName>
</protein>
<evidence type="ECO:0000313" key="3">
    <source>
        <dbReference type="Proteomes" id="UP001341840"/>
    </source>
</evidence>
<accession>A0ABU6Q1X0</accession>
<comment type="caution">
    <text evidence="2">The sequence shown here is derived from an EMBL/GenBank/DDBJ whole genome shotgun (WGS) entry which is preliminary data.</text>
</comment>
<evidence type="ECO:0000256" key="1">
    <source>
        <dbReference type="SAM" id="Coils"/>
    </source>
</evidence>
<proteinExistence type="predicted"/>
<dbReference type="EMBL" id="JASCZI010000001">
    <property type="protein sequence ID" value="MED6105900.1"/>
    <property type="molecule type" value="Genomic_DNA"/>
</dbReference>
<name>A0ABU6Q1X0_9FABA</name>
<sequence>MLDPIYRLLRKTLPDGHLAYRYLVSLVPPESSTAVVVLSRISFDSNDCRDDAARLGLHRLCQIVGGYVDDYNRDLVQTWRSRYSELGVYFEEMKANINDLVLRNQQLGQDLSQMEEQLRAARAGNDEGKQPITDPQGYCRLSGVHCPVLGLRNYSHFLKTNEMAAYPTAKRPARIKETYTTGTKTIVHVRKV</sequence>
<evidence type="ECO:0000313" key="2">
    <source>
        <dbReference type="EMBL" id="MED6105900.1"/>
    </source>
</evidence>
<keyword evidence="1" id="KW-0175">Coiled coil</keyword>
<dbReference type="Proteomes" id="UP001341840">
    <property type="component" value="Unassembled WGS sequence"/>
</dbReference>
<keyword evidence="3" id="KW-1185">Reference proteome</keyword>
<organism evidence="2 3">
    <name type="scientific">Stylosanthes scabra</name>
    <dbReference type="NCBI Taxonomy" id="79078"/>
    <lineage>
        <taxon>Eukaryota</taxon>
        <taxon>Viridiplantae</taxon>
        <taxon>Streptophyta</taxon>
        <taxon>Embryophyta</taxon>
        <taxon>Tracheophyta</taxon>
        <taxon>Spermatophyta</taxon>
        <taxon>Magnoliopsida</taxon>
        <taxon>eudicotyledons</taxon>
        <taxon>Gunneridae</taxon>
        <taxon>Pentapetalae</taxon>
        <taxon>rosids</taxon>
        <taxon>fabids</taxon>
        <taxon>Fabales</taxon>
        <taxon>Fabaceae</taxon>
        <taxon>Papilionoideae</taxon>
        <taxon>50 kb inversion clade</taxon>
        <taxon>dalbergioids sensu lato</taxon>
        <taxon>Dalbergieae</taxon>
        <taxon>Pterocarpus clade</taxon>
        <taxon>Stylosanthes</taxon>
    </lineage>
</organism>